<reference evidence="3" key="1">
    <citation type="journal article" date="2014" name="Proc. Natl. Acad. Sci. U.S.A.">
        <title>Extensive sampling of basidiomycete genomes demonstrates inadequacy of the white-rot/brown-rot paradigm for wood decay fungi.</title>
        <authorList>
            <person name="Riley R."/>
            <person name="Salamov A.A."/>
            <person name="Brown D.W."/>
            <person name="Nagy L.G."/>
            <person name="Floudas D."/>
            <person name="Held B.W."/>
            <person name="Levasseur A."/>
            <person name="Lombard V."/>
            <person name="Morin E."/>
            <person name="Otillar R."/>
            <person name="Lindquist E.A."/>
            <person name="Sun H."/>
            <person name="LaButti K.M."/>
            <person name="Schmutz J."/>
            <person name="Jabbour D."/>
            <person name="Luo H."/>
            <person name="Baker S.E."/>
            <person name="Pisabarro A.G."/>
            <person name="Walton J.D."/>
            <person name="Blanchette R.A."/>
            <person name="Henrissat B."/>
            <person name="Martin F."/>
            <person name="Cullen D."/>
            <person name="Hibbett D.S."/>
            <person name="Grigoriev I.V."/>
        </authorList>
    </citation>
    <scope>NUCLEOTIDE SEQUENCE [LARGE SCALE GENOMIC DNA]</scope>
    <source>
        <strain evidence="3">CBS 339.88</strain>
    </source>
</reference>
<proteinExistence type="predicted"/>
<accession>A0A067S670</accession>
<dbReference type="Proteomes" id="UP000027222">
    <property type="component" value="Unassembled WGS sequence"/>
</dbReference>
<evidence type="ECO:0000313" key="2">
    <source>
        <dbReference type="EMBL" id="KDR66311.1"/>
    </source>
</evidence>
<gene>
    <name evidence="2" type="ORF">GALMADRAFT_1162660</name>
</gene>
<dbReference type="HOGENOM" id="CLU_1669515_0_0_1"/>
<protein>
    <submittedName>
        <fullName evidence="2">Uncharacterized protein</fullName>
    </submittedName>
</protein>
<name>A0A067S670_GALM3</name>
<sequence length="158" mass="17889">MISHCGIPSCFLFPRRPDGKIVLPVPDTNRAMREGVKPCACRNRGRKTKGTSQNHILNEKEGGLFPPVDAVNIDSDQTSLSMGQGEQDPKSYETVPTSVTTKDPHPETTIDTKYDDLLFLKYRERKSFVPRTRRQVYSADDTSMSPFRIYTVKRPAKK</sequence>
<evidence type="ECO:0000313" key="3">
    <source>
        <dbReference type="Proteomes" id="UP000027222"/>
    </source>
</evidence>
<keyword evidence="3" id="KW-1185">Reference proteome</keyword>
<dbReference type="EMBL" id="KL142425">
    <property type="protein sequence ID" value="KDR66311.1"/>
    <property type="molecule type" value="Genomic_DNA"/>
</dbReference>
<dbReference type="AlphaFoldDB" id="A0A067S670"/>
<feature type="compositionally biased region" description="Polar residues" evidence="1">
    <location>
        <begin position="74"/>
        <end position="84"/>
    </location>
</feature>
<feature type="region of interest" description="Disordered" evidence="1">
    <location>
        <begin position="43"/>
        <end position="108"/>
    </location>
</feature>
<organism evidence="2 3">
    <name type="scientific">Galerina marginata (strain CBS 339.88)</name>
    <dbReference type="NCBI Taxonomy" id="685588"/>
    <lineage>
        <taxon>Eukaryota</taxon>
        <taxon>Fungi</taxon>
        <taxon>Dikarya</taxon>
        <taxon>Basidiomycota</taxon>
        <taxon>Agaricomycotina</taxon>
        <taxon>Agaricomycetes</taxon>
        <taxon>Agaricomycetidae</taxon>
        <taxon>Agaricales</taxon>
        <taxon>Agaricineae</taxon>
        <taxon>Strophariaceae</taxon>
        <taxon>Galerina</taxon>
    </lineage>
</organism>
<evidence type="ECO:0000256" key="1">
    <source>
        <dbReference type="SAM" id="MobiDB-lite"/>
    </source>
</evidence>